<dbReference type="RefSeq" id="WP_250140179.1">
    <property type="nucleotide sequence ID" value="NZ_JALIQP010000002.1"/>
</dbReference>
<dbReference type="SUPFAM" id="SSF53335">
    <property type="entry name" value="S-adenosyl-L-methionine-dependent methyltransferases"/>
    <property type="match status" value="1"/>
</dbReference>
<dbReference type="Gene3D" id="3.40.50.150">
    <property type="entry name" value="Vaccinia Virus protein VP39"/>
    <property type="match status" value="1"/>
</dbReference>
<organism evidence="2 3">
    <name type="scientific">Halosolutus amylolyticus</name>
    <dbReference type="NCBI Taxonomy" id="2932267"/>
    <lineage>
        <taxon>Archaea</taxon>
        <taxon>Methanobacteriati</taxon>
        <taxon>Methanobacteriota</taxon>
        <taxon>Stenosarchaea group</taxon>
        <taxon>Halobacteria</taxon>
        <taxon>Halobacteriales</taxon>
        <taxon>Natrialbaceae</taxon>
        <taxon>Halosolutus</taxon>
    </lineage>
</organism>
<dbReference type="CDD" id="cd02440">
    <property type="entry name" value="AdoMet_MTases"/>
    <property type="match status" value="1"/>
</dbReference>
<keyword evidence="2" id="KW-0808">Transferase</keyword>
<dbReference type="GO" id="GO:0008168">
    <property type="term" value="F:methyltransferase activity"/>
    <property type="evidence" value="ECO:0007669"/>
    <property type="project" value="UniProtKB-KW"/>
</dbReference>
<feature type="domain" description="Methyltransferase type 11" evidence="1">
    <location>
        <begin position="53"/>
        <end position="149"/>
    </location>
</feature>
<keyword evidence="2" id="KW-0489">Methyltransferase</keyword>
<protein>
    <submittedName>
        <fullName evidence="2">Class I SAM-dependent methyltransferase</fullName>
        <ecNumber evidence="2">2.1.1.-</ecNumber>
    </submittedName>
</protein>
<evidence type="ECO:0000313" key="2">
    <source>
        <dbReference type="EMBL" id="MFC4543137.1"/>
    </source>
</evidence>
<proteinExistence type="predicted"/>
<dbReference type="Pfam" id="PF08241">
    <property type="entry name" value="Methyltransf_11"/>
    <property type="match status" value="1"/>
</dbReference>
<dbReference type="PANTHER" id="PTHR45036:SF1">
    <property type="entry name" value="METHYLTRANSFERASE LIKE 7A"/>
    <property type="match status" value="1"/>
</dbReference>
<accession>A0ABD5PRA3</accession>
<evidence type="ECO:0000313" key="3">
    <source>
        <dbReference type="Proteomes" id="UP001595898"/>
    </source>
</evidence>
<dbReference type="PANTHER" id="PTHR45036">
    <property type="entry name" value="METHYLTRANSFERASE LIKE 7B"/>
    <property type="match status" value="1"/>
</dbReference>
<gene>
    <name evidence="2" type="ORF">ACFO5R_14500</name>
</gene>
<comment type="caution">
    <text evidence="2">The sequence shown here is derived from an EMBL/GenBank/DDBJ whole genome shotgun (WGS) entry which is preliminary data.</text>
</comment>
<dbReference type="InterPro" id="IPR013216">
    <property type="entry name" value="Methyltransf_11"/>
</dbReference>
<keyword evidence="3" id="KW-1185">Reference proteome</keyword>
<dbReference type="AlphaFoldDB" id="A0ABD5PRA3"/>
<dbReference type="InterPro" id="IPR029063">
    <property type="entry name" value="SAM-dependent_MTases_sf"/>
</dbReference>
<dbReference type="EC" id="2.1.1.-" evidence="2"/>
<reference evidence="2 3" key="1">
    <citation type="journal article" date="2019" name="Int. J. Syst. Evol. Microbiol.">
        <title>The Global Catalogue of Microorganisms (GCM) 10K type strain sequencing project: providing services to taxonomists for standard genome sequencing and annotation.</title>
        <authorList>
            <consortium name="The Broad Institute Genomics Platform"/>
            <consortium name="The Broad Institute Genome Sequencing Center for Infectious Disease"/>
            <person name="Wu L."/>
            <person name="Ma J."/>
        </authorList>
    </citation>
    <scope>NUCLEOTIDE SEQUENCE [LARGE SCALE GENOMIC DNA]</scope>
    <source>
        <strain evidence="2 3">WLHS5</strain>
    </source>
</reference>
<sequence>MPTHDGTRTTCGESTDEVSHPLVAAVYDWVVPERALFAPHRRYLTADLSGRVLDVGAGTGANVPHVAASDDEIEFHAIEPDPHMRRQAARKARAVGCRVDLRDARAESLPYPDDAFDVVLAGLVFCTIADPDVALDEVARVLKPGGELRFLEHVRADGWRAAGQDVLNPLWERAAGGCQLNRDTVDRFVCHDAFDVEEIDRLSVGIFPATPIVRGRLRRRRDDRDDRGLFDRLVPVET</sequence>
<dbReference type="GO" id="GO:0032259">
    <property type="term" value="P:methylation"/>
    <property type="evidence" value="ECO:0007669"/>
    <property type="project" value="UniProtKB-KW"/>
</dbReference>
<evidence type="ECO:0000259" key="1">
    <source>
        <dbReference type="Pfam" id="PF08241"/>
    </source>
</evidence>
<dbReference type="InterPro" id="IPR052356">
    <property type="entry name" value="Thiol_S-MT"/>
</dbReference>
<dbReference type="EMBL" id="JBHSFA010000007">
    <property type="protein sequence ID" value="MFC4543137.1"/>
    <property type="molecule type" value="Genomic_DNA"/>
</dbReference>
<dbReference type="Proteomes" id="UP001595898">
    <property type="component" value="Unassembled WGS sequence"/>
</dbReference>
<name>A0ABD5PRA3_9EURY</name>